<evidence type="ECO:0000256" key="6">
    <source>
        <dbReference type="SAM" id="Phobius"/>
    </source>
</evidence>
<evidence type="ECO:0000256" key="1">
    <source>
        <dbReference type="ARBA" id="ARBA00004141"/>
    </source>
</evidence>
<feature type="transmembrane region" description="Helical" evidence="6">
    <location>
        <begin position="29"/>
        <end position="48"/>
    </location>
</feature>
<evidence type="ECO:0008006" key="9">
    <source>
        <dbReference type="Google" id="ProtNLM"/>
    </source>
</evidence>
<feature type="non-terminal residue" evidence="7">
    <location>
        <position position="1"/>
    </location>
</feature>
<keyword evidence="2" id="KW-0813">Transport</keyword>
<dbReference type="Proteomes" id="UP001189429">
    <property type="component" value="Unassembled WGS sequence"/>
</dbReference>
<name>A0ABN9PCQ2_9DINO</name>
<organism evidence="7 8">
    <name type="scientific">Prorocentrum cordatum</name>
    <dbReference type="NCBI Taxonomy" id="2364126"/>
    <lineage>
        <taxon>Eukaryota</taxon>
        <taxon>Sar</taxon>
        <taxon>Alveolata</taxon>
        <taxon>Dinophyceae</taxon>
        <taxon>Prorocentrales</taxon>
        <taxon>Prorocentraceae</taxon>
        <taxon>Prorocentrum</taxon>
    </lineage>
</organism>
<keyword evidence="5 6" id="KW-0472">Membrane</keyword>
<evidence type="ECO:0000313" key="8">
    <source>
        <dbReference type="Proteomes" id="UP001189429"/>
    </source>
</evidence>
<keyword evidence="3 6" id="KW-0812">Transmembrane</keyword>
<dbReference type="PANTHER" id="PTHR13146:SF0">
    <property type="entry name" value="SOLUTE CARRIER FAMILY 35 MEMBER F6"/>
    <property type="match status" value="1"/>
</dbReference>
<keyword evidence="8" id="KW-1185">Reference proteome</keyword>
<evidence type="ECO:0000256" key="5">
    <source>
        <dbReference type="ARBA" id="ARBA00023136"/>
    </source>
</evidence>
<evidence type="ECO:0000313" key="7">
    <source>
        <dbReference type="EMBL" id="CAK0789038.1"/>
    </source>
</evidence>
<accession>A0ABN9PCQ2</accession>
<comment type="subcellular location">
    <subcellularLocation>
        <location evidence="1">Membrane</location>
        <topology evidence="1">Multi-pass membrane protein</topology>
    </subcellularLocation>
</comment>
<keyword evidence="4 6" id="KW-1133">Transmembrane helix</keyword>
<protein>
    <recommendedName>
        <fullName evidence="9">Solute carrier family 40 protein</fullName>
    </recommendedName>
</protein>
<gene>
    <name evidence="7" type="ORF">PCOR1329_LOCUS723</name>
</gene>
<dbReference type="InterPro" id="IPR037185">
    <property type="entry name" value="EmrE-like"/>
</dbReference>
<dbReference type="Pfam" id="PF08449">
    <property type="entry name" value="UAA"/>
    <property type="match status" value="1"/>
</dbReference>
<evidence type="ECO:0000256" key="4">
    <source>
        <dbReference type="ARBA" id="ARBA00022989"/>
    </source>
</evidence>
<comment type="caution">
    <text evidence="7">The sequence shown here is derived from an EMBL/GenBank/DDBJ whole genome shotgun (WGS) entry which is preliminary data.</text>
</comment>
<feature type="transmembrane region" description="Helical" evidence="6">
    <location>
        <begin position="130"/>
        <end position="149"/>
    </location>
</feature>
<proteinExistence type="predicted"/>
<feature type="transmembrane region" description="Helical" evidence="6">
    <location>
        <begin position="6"/>
        <end position="22"/>
    </location>
</feature>
<dbReference type="EMBL" id="CAUYUJ010000162">
    <property type="protein sequence ID" value="CAK0789038.1"/>
    <property type="molecule type" value="Genomic_DNA"/>
</dbReference>
<dbReference type="PANTHER" id="PTHR13146">
    <property type="match status" value="1"/>
</dbReference>
<feature type="transmembrane region" description="Helical" evidence="6">
    <location>
        <begin position="60"/>
        <end position="78"/>
    </location>
</feature>
<evidence type="ECO:0000256" key="2">
    <source>
        <dbReference type="ARBA" id="ARBA00022448"/>
    </source>
</evidence>
<dbReference type="InterPro" id="IPR013657">
    <property type="entry name" value="SCL35B1-4/HUT1"/>
</dbReference>
<sequence>AQMCRGTIVIFVCAMSVVFLGRRQHSYHIAGVSLVTLGIVLVAASALASAKTTSSGHMGFGIALCIVAQVFQASMFVYEERIMSQYSVQPLQVVGMEGAFGMAISAVILVVGHFAHYANPLGALHQVAHSPALALSILGSMLAVAVFNFSGANVTKRSSAVARTTIKMSSTISIW</sequence>
<dbReference type="SUPFAM" id="SSF103481">
    <property type="entry name" value="Multidrug resistance efflux transporter EmrE"/>
    <property type="match status" value="1"/>
</dbReference>
<reference evidence="7" key="1">
    <citation type="submission" date="2023-10" db="EMBL/GenBank/DDBJ databases">
        <authorList>
            <person name="Chen Y."/>
            <person name="Shah S."/>
            <person name="Dougan E. K."/>
            <person name="Thang M."/>
            <person name="Chan C."/>
        </authorList>
    </citation>
    <scope>NUCLEOTIDE SEQUENCE [LARGE SCALE GENOMIC DNA]</scope>
</reference>
<evidence type="ECO:0000256" key="3">
    <source>
        <dbReference type="ARBA" id="ARBA00022692"/>
    </source>
</evidence>
<feature type="transmembrane region" description="Helical" evidence="6">
    <location>
        <begin position="99"/>
        <end position="118"/>
    </location>
</feature>